<comment type="caution">
    <text evidence="2">The sequence shown here is derived from an EMBL/GenBank/DDBJ whole genome shotgun (WGS) entry which is preliminary data.</text>
</comment>
<dbReference type="Gene3D" id="1.25.40.10">
    <property type="entry name" value="Tetratricopeptide repeat domain"/>
    <property type="match status" value="1"/>
</dbReference>
<reference evidence="3" key="1">
    <citation type="journal article" date="2019" name="Int. J. Syst. Evol. Microbiol.">
        <title>The Global Catalogue of Microorganisms (GCM) 10K type strain sequencing project: providing services to taxonomists for standard genome sequencing and annotation.</title>
        <authorList>
            <consortium name="The Broad Institute Genomics Platform"/>
            <consortium name="The Broad Institute Genome Sequencing Center for Infectious Disease"/>
            <person name="Wu L."/>
            <person name="Ma J."/>
        </authorList>
    </citation>
    <scope>NUCLEOTIDE SEQUENCE [LARGE SCALE GENOMIC DNA]</scope>
    <source>
        <strain evidence="3">KCTC 42911</strain>
    </source>
</reference>
<keyword evidence="2" id="KW-0808">Transferase</keyword>
<sequence length="612" mass="67087">MRCGQSGLSASYCRNLKIGFANFSIFLSTCGPRLEELLKRRLAAILAADVADFSAMAQRDELGTIRTVRGHLSAFETPVALHHGRIVKTLGDGFLAEFSSVVDAVACADVLQKVASDRNQSLASPDRAVFRMGVHAGDILEDDGDIFGDGVNIASRLESIAAPGTVTISSKVYEDVDRRLQLGFKDLGPVKLKNIEKPVHVFQLSVGDEPEPVQPLPDLPEKPSIAVLPMQTLGSDLEDEYLADGLTEDLTTVLSGVPWLFVIARNSAFTYKGLTADTRRIGAELGVRYVVEGSLRRSGDRVRISVQLVEAQDGHQIWAERYDSVLDDVFELQDRIVGELAKAIAPQIQAVEIQKSTRKRPTDLTAYDLYLNALGLLNSARISDAERFLEKAVEAYPDYASAKAVLSWCSTLKVAWQTSEDEDSIIEKGIALSQEALESPNCDIEAQAYAGYSIAFHSHDVERGMTLLANAVDACPSFAWAWVSRSYLETFFGDPELGVRFGEVALRLNPKDPLIFRIYLALANAHIALGQNSEALDSADRGLRRNSSIMGLRVLKTLALKRMGRLEDARNESSALIARHPEFRIARFLTHAGKFAHLRDSSEDLLTVGLLA</sequence>
<dbReference type="Gene3D" id="3.40.50.10070">
    <property type="entry name" value="TolB, N-terminal domain"/>
    <property type="match status" value="1"/>
</dbReference>
<dbReference type="Pfam" id="PF00211">
    <property type="entry name" value="Guanylate_cyc"/>
    <property type="match status" value="1"/>
</dbReference>
<dbReference type="Gene3D" id="3.30.70.1230">
    <property type="entry name" value="Nucleotide cyclase"/>
    <property type="match status" value="1"/>
</dbReference>
<dbReference type="EC" id="2.7.7.-" evidence="2"/>
<dbReference type="InterPro" id="IPR001054">
    <property type="entry name" value="A/G_cyclase"/>
</dbReference>
<gene>
    <name evidence="2" type="ORF">ACFORG_02045</name>
</gene>
<dbReference type="CDD" id="cd07302">
    <property type="entry name" value="CHD"/>
    <property type="match status" value="1"/>
</dbReference>
<feature type="domain" description="Guanylate cyclase" evidence="1">
    <location>
        <begin position="44"/>
        <end position="158"/>
    </location>
</feature>
<dbReference type="Proteomes" id="UP001595629">
    <property type="component" value="Unassembled WGS sequence"/>
</dbReference>
<dbReference type="RefSeq" id="WP_386733707.1">
    <property type="nucleotide sequence ID" value="NZ_JBHRXI010000001.1"/>
</dbReference>
<evidence type="ECO:0000313" key="3">
    <source>
        <dbReference type="Proteomes" id="UP001595629"/>
    </source>
</evidence>
<evidence type="ECO:0000313" key="2">
    <source>
        <dbReference type="EMBL" id="MFC3612529.1"/>
    </source>
</evidence>
<name>A0ABV7TBZ9_9RHOB</name>
<dbReference type="PROSITE" id="PS50125">
    <property type="entry name" value="GUANYLATE_CYCLASE_2"/>
    <property type="match status" value="1"/>
</dbReference>
<dbReference type="InterPro" id="IPR050697">
    <property type="entry name" value="Adenylyl/Guanylyl_Cyclase_3/4"/>
</dbReference>
<dbReference type="InterPro" id="IPR011990">
    <property type="entry name" value="TPR-like_helical_dom_sf"/>
</dbReference>
<dbReference type="InterPro" id="IPR029787">
    <property type="entry name" value="Nucleotide_cyclase"/>
</dbReference>
<keyword evidence="2" id="KW-0548">Nucleotidyltransferase</keyword>
<protein>
    <submittedName>
        <fullName evidence="2">Adenylate/guanylate cyclase domain-containing protein</fullName>
        <ecNumber evidence="2">2.7.7.-</ecNumber>
    </submittedName>
</protein>
<proteinExistence type="predicted"/>
<dbReference type="SMART" id="SM00044">
    <property type="entry name" value="CYCc"/>
    <property type="match status" value="1"/>
</dbReference>
<keyword evidence="3" id="KW-1185">Reference proteome</keyword>
<evidence type="ECO:0000259" key="1">
    <source>
        <dbReference type="PROSITE" id="PS50125"/>
    </source>
</evidence>
<accession>A0ABV7TBZ9</accession>
<dbReference type="PANTHER" id="PTHR43081:SF19">
    <property type="entry name" value="PH-SENSITIVE ADENYLATE CYCLASE RV1264"/>
    <property type="match status" value="1"/>
</dbReference>
<organism evidence="2 3">
    <name type="scientific">Lutimaribacter marinistellae</name>
    <dbReference type="NCBI Taxonomy" id="1820329"/>
    <lineage>
        <taxon>Bacteria</taxon>
        <taxon>Pseudomonadati</taxon>
        <taxon>Pseudomonadota</taxon>
        <taxon>Alphaproteobacteria</taxon>
        <taxon>Rhodobacterales</taxon>
        <taxon>Roseobacteraceae</taxon>
        <taxon>Lutimaribacter</taxon>
    </lineage>
</organism>
<dbReference type="SUPFAM" id="SSF48452">
    <property type="entry name" value="TPR-like"/>
    <property type="match status" value="2"/>
</dbReference>
<dbReference type="SUPFAM" id="SSF55073">
    <property type="entry name" value="Nucleotide cyclase"/>
    <property type="match status" value="1"/>
</dbReference>
<dbReference type="PANTHER" id="PTHR43081">
    <property type="entry name" value="ADENYLATE CYCLASE, TERMINAL-DIFFERENTIATION SPECIFIC-RELATED"/>
    <property type="match status" value="1"/>
</dbReference>
<dbReference type="EMBL" id="JBHRXI010000001">
    <property type="protein sequence ID" value="MFC3612529.1"/>
    <property type="molecule type" value="Genomic_DNA"/>
</dbReference>
<dbReference type="GO" id="GO:0016779">
    <property type="term" value="F:nucleotidyltransferase activity"/>
    <property type="evidence" value="ECO:0007669"/>
    <property type="project" value="UniProtKB-KW"/>
</dbReference>